<dbReference type="InterPro" id="IPR001296">
    <property type="entry name" value="Glyco_trans_1"/>
</dbReference>
<dbReference type="Pfam" id="PF00534">
    <property type="entry name" value="Glycos_transf_1"/>
    <property type="match status" value="1"/>
</dbReference>
<reference evidence="3" key="1">
    <citation type="journal article" date="2020" name="mSystems">
        <title>Genome- and Community-Level Interaction Insights into Carbon Utilization and Element Cycling Functions of Hydrothermarchaeota in Hydrothermal Sediment.</title>
        <authorList>
            <person name="Zhou Z."/>
            <person name="Liu Y."/>
            <person name="Xu W."/>
            <person name="Pan J."/>
            <person name="Luo Z.H."/>
            <person name="Li M."/>
        </authorList>
    </citation>
    <scope>NUCLEOTIDE SEQUENCE [LARGE SCALE GENOMIC DNA]</scope>
    <source>
        <strain evidence="3">SpSt-1233</strain>
    </source>
</reference>
<evidence type="ECO:0000259" key="2">
    <source>
        <dbReference type="Pfam" id="PF13439"/>
    </source>
</evidence>
<proteinExistence type="predicted"/>
<dbReference type="GO" id="GO:0016757">
    <property type="term" value="F:glycosyltransferase activity"/>
    <property type="evidence" value="ECO:0007669"/>
    <property type="project" value="InterPro"/>
</dbReference>
<sequence length="337" mass="37250">REAKRKISRLVDETKPDIAHIHNLRAHLTTSILAPLERAGIPIVWTLHDYKLVCPNSNLLSGDEVCERCIPNRFHHMLVRRCKKGSIGASGIAMLEAFYERLTRVASRVDRFIAPSRFLEGKMIEGGIDRSRIVWLPNFVDAEEGAAGPEGDYYLYVGRLSREKGVDLLIRAAARVGNGRLLILGDGPERGALERLAAELGAAGIEFLGHRTTEEVGSILGAARFVVLPSRWYENLPFSIMEAFAAGRPVVAADIGGIPEMVENGVNGFLFPPGDSEALAGRIAALLDSADLREEMGRAGRRKALELYNPEYHYTRIMEIYRELVPGARSIPPPAYR</sequence>
<gene>
    <name evidence="3" type="ORF">ENO08_06090</name>
</gene>
<evidence type="ECO:0000259" key="1">
    <source>
        <dbReference type="Pfam" id="PF00534"/>
    </source>
</evidence>
<dbReference type="InterPro" id="IPR050194">
    <property type="entry name" value="Glycosyltransferase_grp1"/>
</dbReference>
<dbReference type="Pfam" id="PF13439">
    <property type="entry name" value="Glyco_transf_4"/>
    <property type="match status" value="1"/>
</dbReference>
<organism evidence="3">
    <name type="scientific">Eiseniibacteriota bacterium</name>
    <dbReference type="NCBI Taxonomy" id="2212470"/>
    <lineage>
        <taxon>Bacteria</taxon>
        <taxon>Candidatus Eiseniibacteriota</taxon>
    </lineage>
</organism>
<protein>
    <submittedName>
        <fullName evidence="3">Glycosyltransferase family 1 protein</fullName>
    </submittedName>
</protein>
<name>A0A7V2F4Q1_UNCEI</name>
<evidence type="ECO:0000313" key="3">
    <source>
        <dbReference type="EMBL" id="HER44011.1"/>
    </source>
</evidence>
<dbReference type="CDD" id="cd03801">
    <property type="entry name" value="GT4_PimA-like"/>
    <property type="match status" value="1"/>
</dbReference>
<dbReference type="SUPFAM" id="SSF53756">
    <property type="entry name" value="UDP-Glycosyltransferase/glycogen phosphorylase"/>
    <property type="match status" value="1"/>
</dbReference>
<accession>A0A7V2F4Q1</accession>
<dbReference type="InterPro" id="IPR028098">
    <property type="entry name" value="Glyco_trans_4-like_N"/>
</dbReference>
<dbReference type="PANTHER" id="PTHR45947">
    <property type="entry name" value="SULFOQUINOVOSYL TRANSFERASE SQD2"/>
    <property type="match status" value="1"/>
</dbReference>
<feature type="non-terminal residue" evidence="3">
    <location>
        <position position="1"/>
    </location>
</feature>
<feature type="domain" description="Glycosyl transferase family 1" evidence="1">
    <location>
        <begin position="150"/>
        <end position="302"/>
    </location>
</feature>
<dbReference type="Proteomes" id="UP000886069">
    <property type="component" value="Unassembled WGS sequence"/>
</dbReference>
<dbReference type="Gene3D" id="3.40.50.2000">
    <property type="entry name" value="Glycogen Phosphorylase B"/>
    <property type="match status" value="2"/>
</dbReference>
<comment type="caution">
    <text evidence="3">The sequence shown here is derived from an EMBL/GenBank/DDBJ whole genome shotgun (WGS) entry which is preliminary data.</text>
</comment>
<dbReference type="EMBL" id="DSEC01000427">
    <property type="protein sequence ID" value="HER44011.1"/>
    <property type="molecule type" value="Genomic_DNA"/>
</dbReference>
<dbReference type="PANTHER" id="PTHR45947:SF13">
    <property type="entry name" value="TRANSFERASE"/>
    <property type="match status" value="1"/>
</dbReference>
<dbReference type="AlphaFoldDB" id="A0A7V2F4Q1"/>
<feature type="domain" description="Glycosyltransferase subfamily 4-like N-terminal" evidence="2">
    <location>
        <begin position="4"/>
        <end position="143"/>
    </location>
</feature>